<dbReference type="EMBL" id="KN881630">
    <property type="protein sequence ID" value="KIY52824.1"/>
    <property type="molecule type" value="Genomic_DNA"/>
</dbReference>
<keyword evidence="2" id="KW-1185">Reference proteome</keyword>
<feature type="non-terminal residue" evidence="1">
    <location>
        <position position="170"/>
    </location>
</feature>
<proteinExistence type="predicted"/>
<organism evidence="1 2">
    <name type="scientific">Fistulina hepatica ATCC 64428</name>
    <dbReference type="NCBI Taxonomy" id="1128425"/>
    <lineage>
        <taxon>Eukaryota</taxon>
        <taxon>Fungi</taxon>
        <taxon>Dikarya</taxon>
        <taxon>Basidiomycota</taxon>
        <taxon>Agaricomycotina</taxon>
        <taxon>Agaricomycetes</taxon>
        <taxon>Agaricomycetidae</taxon>
        <taxon>Agaricales</taxon>
        <taxon>Fistulinaceae</taxon>
        <taxon>Fistulina</taxon>
    </lineage>
</organism>
<feature type="non-terminal residue" evidence="1">
    <location>
        <position position="1"/>
    </location>
</feature>
<protein>
    <submittedName>
        <fullName evidence="1">Uncharacterized protein</fullName>
    </submittedName>
</protein>
<reference evidence="1 2" key="1">
    <citation type="journal article" date="2015" name="Fungal Genet. Biol.">
        <title>Evolution of novel wood decay mechanisms in Agaricales revealed by the genome sequences of Fistulina hepatica and Cylindrobasidium torrendii.</title>
        <authorList>
            <person name="Floudas D."/>
            <person name="Held B.W."/>
            <person name="Riley R."/>
            <person name="Nagy L.G."/>
            <person name="Koehler G."/>
            <person name="Ransdell A.S."/>
            <person name="Younus H."/>
            <person name="Chow J."/>
            <person name="Chiniquy J."/>
            <person name="Lipzen A."/>
            <person name="Tritt A."/>
            <person name="Sun H."/>
            <person name="Haridas S."/>
            <person name="LaButti K."/>
            <person name="Ohm R.A."/>
            <person name="Kues U."/>
            <person name="Blanchette R.A."/>
            <person name="Grigoriev I.V."/>
            <person name="Minto R.E."/>
            <person name="Hibbett D.S."/>
        </authorList>
    </citation>
    <scope>NUCLEOTIDE SEQUENCE [LARGE SCALE GENOMIC DNA]</scope>
    <source>
        <strain evidence="1 2">ATCC 64428</strain>
    </source>
</reference>
<name>A0A0D7AM52_9AGAR</name>
<gene>
    <name evidence="1" type="ORF">FISHEDRAFT_19925</name>
</gene>
<dbReference type="Proteomes" id="UP000054144">
    <property type="component" value="Unassembled WGS sequence"/>
</dbReference>
<sequence length="170" mass="19416">IPTFGVDMIRRFSNNVSVMKKLAAHDFEDLLQCCIPAFEGLLPDRADNDLLLTLLYRTAEWHALAKLRLHTDCTLSHLDKLTTEFGRLMRQFHDFTATKYTTYETPREVEACRRRAATVASNGPSVQSQPPVMRQQVTLNLNTYKFHALGDYVSTIRRFGTTDGYSTQIV</sequence>
<evidence type="ECO:0000313" key="2">
    <source>
        <dbReference type="Proteomes" id="UP000054144"/>
    </source>
</evidence>
<dbReference type="OrthoDB" id="3269417at2759"/>
<evidence type="ECO:0000313" key="1">
    <source>
        <dbReference type="EMBL" id="KIY52824.1"/>
    </source>
</evidence>
<accession>A0A0D7AM52</accession>
<dbReference type="AlphaFoldDB" id="A0A0D7AM52"/>